<dbReference type="GO" id="GO:0005524">
    <property type="term" value="F:ATP binding"/>
    <property type="evidence" value="ECO:0007669"/>
    <property type="project" value="InterPro"/>
</dbReference>
<dbReference type="NCBIfam" id="TIGR00084">
    <property type="entry name" value="ruvA"/>
    <property type="match status" value="1"/>
</dbReference>
<feature type="domain" description="DNA helicase Holliday junction RuvA type" evidence="7">
    <location>
        <begin position="1"/>
        <end position="60"/>
    </location>
</feature>
<evidence type="ECO:0000256" key="2">
    <source>
        <dbReference type="ARBA" id="ARBA00022763"/>
    </source>
</evidence>
<accession>G3BMS0</accession>
<comment type="function">
    <text evidence="6">The RuvA-RuvB-RuvC complex processes Holliday junction (HJ) DNA during genetic recombination and DNA repair, while the RuvA-RuvB complex plays an important role in the rescue of blocked DNA replication forks via replication fork reversal (RFR). RuvA specifically binds to HJ cruciform DNA, conferring on it an open structure. The RuvB hexamer acts as an ATP-dependent pump, pulling dsDNA into and through the RuvAB complex. HJ branch migration allows RuvC to scan DNA until it finds its consensus sequence, where it cleaves and resolves the cruciform DNA.</text>
</comment>
<keyword evidence="4 6" id="KW-0233">DNA recombination</keyword>
<dbReference type="Pfam" id="PF07499">
    <property type="entry name" value="RuvA_C"/>
    <property type="match status" value="1"/>
</dbReference>
<comment type="subcellular location">
    <subcellularLocation>
        <location evidence="6">Cytoplasm</location>
    </subcellularLocation>
</comment>
<keyword evidence="5 6" id="KW-0234">DNA repair</keyword>
<dbReference type="HAMAP" id="MF_00031">
    <property type="entry name" value="DNA_HJ_migration_RuvA"/>
    <property type="match status" value="1"/>
</dbReference>
<dbReference type="GO" id="GO:0009378">
    <property type="term" value="F:four-way junction helicase activity"/>
    <property type="evidence" value="ECO:0007669"/>
    <property type="project" value="InterPro"/>
</dbReference>
<dbReference type="Gene3D" id="2.40.50.140">
    <property type="entry name" value="Nucleic acid-binding proteins"/>
    <property type="match status" value="1"/>
</dbReference>
<dbReference type="GO" id="GO:0005737">
    <property type="term" value="C:cytoplasm"/>
    <property type="evidence" value="ECO:0007669"/>
    <property type="project" value="UniProtKB-SubCell"/>
</dbReference>
<dbReference type="EMBL" id="GU180083">
    <property type="protein sequence ID" value="ADM95047.1"/>
    <property type="molecule type" value="Genomic_DNA"/>
</dbReference>
<comment type="similarity">
    <text evidence="6">Belongs to the RuvA family.</text>
</comment>
<dbReference type="CDD" id="cd14332">
    <property type="entry name" value="UBA_RuvA_C"/>
    <property type="match status" value="1"/>
</dbReference>
<dbReference type="InterPro" id="IPR036267">
    <property type="entry name" value="RuvA_C_sf"/>
</dbReference>
<dbReference type="GO" id="GO:0006281">
    <property type="term" value="P:DNA repair"/>
    <property type="evidence" value="ECO:0007669"/>
    <property type="project" value="UniProtKB-UniRule"/>
</dbReference>
<dbReference type="Gene3D" id="1.10.150.20">
    <property type="entry name" value="5' to 3' exonuclease, C-terminal subdomain"/>
    <property type="match status" value="1"/>
</dbReference>
<dbReference type="SUPFAM" id="SSF46929">
    <property type="entry name" value="DNA helicase RuvA subunit, C-terminal domain"/>
    <property type="match status" value="1"/>
</dbReference>
<name>G3BMS0_9BACT</name>
<comment type="caution">
    <text evidence="6">Lacks conserved residue(s) required for the propagation of feature annotation.</text>
</comment>
<protein>
    <recommendedName>
        <fullName evidence="6">Holliday junction branch migration complex subunit RuvA</fullName>
    </recommendedName>
</protein>
<dbReference type="SUPFAM" id="SSF47781">
    <property type="entry name" value="RuvA domain 2-like"/>
    <property type="match status" value="1"/>
</dbReference>
<comment type="subunit">
    <text evidence="6">Homotetramer. Forms an RuvA(8)-RuvB(12)-Holliday junction (HJ) complex. HJ DNA is sandwiched between 2 RuvA tetramers; dsDNA enters through RuvA and exits via RuvB. An RuvB hexamer assembles on each DNA strand where it exits the tetramer. Each RuvB hexamer is contacted by two RuvA subunits (via domain III) on 2 adjacent RuvB subunits; this complex drives branch migration. In the full resolvosome a probable DNA-RuvA(4)-RuvB(12)-RuvC(2) complex forms which resolves the HJ.</text>
</comment>
<evidence type="ECO:0000256" key="5">
    <source>
        <dbReference type="ARBA" id="ARBA00023204"/>
    </source>
</evidence>
<organism evidence="9">
    <name type="scientific">uncultured Atribacterota bacterium</name>
    <dbReference type="NCBI Taxonomy" id="263865"/>
    <lineage>
        <taxon>Bacteria</taxon>
        <taxon>Pseudomonadati</taxon>
        <taxon>Atribacterota</taxon>
        <taxon>environmental samples</taxon>
    </lineage>
</organism>
<evidence type="ECO:0000256" key="3">
    <source>
        <dbReference type="ARBA" id="ARBA00023125"/>
    </source>
</evidence>
<dbReference type="GO" id="GO:0006310">
    <property type="term" value="P:DNA recombination"/>
    <property type="evidence" value="ECO:0007669"/>
    <property type="project" value="UniProtKB-UniRule"/>
</dbReference>
<evidence type="ECO:0000256" key="6">
    <source>
        <dbReference type="HAMAP-Rule" id="MF_00031"/>
    </source>
</evidence>
<dbReference type="GO" id="GO:0000400">
    <property type="term" value="F:four-way junction DNA binding"/>
    <property type="evidence" value="ECO:0007669"/>
    <property type="project" value="UniProtKB-UniRule"/>
</dbReference>
<evidence type="ECO:0000259" key="7">
    <source>
        <dbReference type="Pfam" id="PF01330"/>
    </source>
</evidence>
<dbReference type="GO" id="GO:0048476">
    <property type="term" value="C:Holliday junction resolvase complex"/>
    <property type="evidence" value="ECO:0007669"/>
    <property type="project" value="UniProtKB-UniRule"/>
</dbReference>
<gene>
    <name evidence="6" type="primary">ruvA</name>
</gene>
<dbReference type="GO" id="GO:0009379">
    <property type="term" value="C:Holliday junction helicase complex"/>
    <property type="evidence" value="ECO:0007669"/>
    <property type="project" value="InterPro"/>
</dbReference>
<dbReference type="AlphaFoldDB" id="G3BMS0"/>
<sequence length="196" mass="22315">MISSLTGKIEAIETDTITINVNGIGFLVYVPTREKFERNNISQTIYTYLYVREDRIALYGFSTKRERDFFKVLIDTPGIGPKVALKIISDIGPDRFTYAVLSENLTIISSISGIGLKLAKKIILELKEKFKQLNIVQDSLVKEDKNKIIFEGIEALKGLGYREKEAKKRILYALEKISDQNSVKIEDLIKKALHKE</sequence>
<dbReference type="SUPFAM" id="SSF50249">
    <property type="entry name" value="Nucleic acid-binding proteins"/>
    <property type="match status" value="1"/>
</dbReference>
<reference evidence="9" key="1">
    <citation type="submission" date="2009-11" db="EMBL/GenBank/DDBJ databases">
        <title>Microbial diversity profiles of fluids from low-temperature petroleum reservoirs with and without exogenous water perturbation.</title>
        <authorList>
            <person name="Pham V.D."/>
            <person name="Hnatow L.L."/>
            <person name="Zhang S."/>
            <person name="Fallon R.D."/>
            <person name="DeLong E.F."/>
            <person name="Keeler S.J."/>
        </authorList>
    </citation>
    <scope>NUCLEOTIDE SEQUENCE</scope>
</reference>
<dbReference type="Gene3D" id="1.10.8.10">
    <property type="entry name" value="DNA helicase RuvA subunit, C-terminal domain"/>
    <property type="match status" value="1"/>
</dbReference>
<evidence type="ECO:0000256" key="1">
    <source>
        <dbReference type="ARBA" id="ARBA00022490"/>
    </source>
</evidence>
<evidence type="ECO:0000256" key="4">
    <source>
        <dbReference type="ARBA" id="ARBA00023172"/>
    </source>
</evidence>
<dbReference type="InterPro" id="IPR011114">
    <property type="entry name" value="RuvA_C"/>
</dbReference>
<evidence type="ECO:0000313" key="9">
    <source>
        <dbReference type="EMBL" id="ADM95047.1"/>
    </source>
</evidence>
<dbReference type="InterPro" id="IPR000085">
    <property type="entry name" value="RuvA"/>
</dbReference>
<dbReference type="InterPro" id="IPR012340">
    <property type="entry name" value="NA-bd_OB-fold"/>
</dbReference>
<comment type="domain">
    <text evidence="6">Has three domains with a flexible linker between the domains II and III and assumes an 'L' shape. Domain III is highly mobile and contacts RuvB.</text>
</comment>
<keyword evidence="1 6" id="KW-0963">Cytoplasm</keyword>
<keyword evidence="2 6" id="KW-0227">DNA damage</keyword>
<feature type="region of interest" description="Domain III" evidence="6">
    <location>
        <begin position="144"/>
        <end position="196"/>
    </location>
</feature>
<evidence type="ECO:0000259" key="8">
    <source>
        <dbReference type="Pfam" id="PF07499"/>
    </source>
</evidence>
<dbReference type="InterPro" id="IPR013849">
    <property type="entry name" value="DNA_helicase_Holl-junc_RuvA_I"/>
</dbReference>
<dbReference type="Pfam" id="PF01330">
    <property type="entry name" value="RuvA_N"/>
    <property type="match status" value="1"/>
</dbReference>
<dbReference type="InterPro" id="IPR010994">
    <property type="entry name" value="RuvA_2-like"/>
</dbReference>
<dbReference type="Pfam" id="PF14520">
    <property type="entry name" value="HHH_5"/>
    <property type="match status" value="1"/>
</dbReference>
<feature type="domain" description="Holliday junction DNA helicase RuvA C-terminal" evidence="8">
    <location>
        <begin position="154"/>
        <end position="193"/>
    </location>
</feature>
<keyword evidence="3 6" id="KW-0238">DNA-binding</keyword>
<proteinExistence type="inferred from homology"/>